<name>A0A0S4SQZ5_CAMHY</name>
<proteinExistence type="inferred from homology"/>
<evidence type="ECO:0000313" key="8">
    <source>
        <dbReference type="Proteomes" id="UP000052237"/>
    </source>
</evidence>
<gene>
    <name evidence="7" type="ORF">ERS686654_01774</name>
</gene>
<evidence type="ECO:0000256" key="6">
    <source>
        <dbReference type="SAM" id="Phobius"/>
    </source>
</evidence>
<comment type="similarity">
    <text evidence="2">Belongs to the autoinducer-2 exporter (AI-2E) (TC 2.A.86) family.</text>
</comment>
<feature type="transmembrane region" description="Helical" evidence="6">
    <location>
        <begin position="316"/>
        <end position="333"/>
    </location>
</feature>
<feature type="transmembrane region" description="Helical" evidence="6">
    <location>
        <begin position="273"/>
        <end position="295"/>
    </location>
</feature>
<dbReference type="Pfam" id="PF01594">
    <property type="entry name" value="AI-2E_transport"/>
    <property type="match status" value="1"/>
</dbReference>
<feature type="transmembrane region" description="Helical" evidence="6">
    <location>
        <begin position="20"/>
        <end position="37"/>
    </location>
</feature>
<keyword evidence="8" id="KW-1185">Reference proteome</keyword>
<organism evidence="7 8">
    <name type="scientific">Campylobacter hyointestinalis subsp. hyointestinalis</name>
    <dbReference type="NCBI Taxonomy" id="91352"/>
    <lineage>
        <taxon>Bacteria</taxon>
        <taxon>Pseudomonadati</taxon>
        <taxon>Campylobacterota</taxon>
        <taxon>Epsilonproteobacteria</taxon>
        <taxon>Campylobacterales</taxon>
        <taxon>Campylobacteraceae</taxon>
        <taxon>Campylobacter</taxon>
    </lineage>
</organism>
<comment type="subcellular location">
    <subcellularLocation>
        <location evidence="1">Membrane</location>
        <topology evidence="1">Multi-pass membrane protein</topology>
    </subcellularLocation>
</comment>
<evidence type="ECO:0000256" key="5">
    <source>
        <dbReference type="ARBA" id="ARBA00023136"/>
    </source>
</evidence>
<evidence type="ECO:0000256" key="4">
    <source>
        <dbReference type="ARBA" id="ARBA00022989"/>
    </source>
</evidence>
<dbReference type="GO" id="GO:0016020">
    <property type="term" value="C:membrane"/>
    <property type="evidence" value="ECO:0007669"/>
    <property type="project" value="UniProtKB-SubCell"/>
</dbReference>
<dbReference type="PANTHER" id="PTHR21716">
    <property type="entry name" value="TRANSMEMBRANE PROTEIN"/>
    <property type="match status" value="1"/>
</dbReference>
<feature type="transmembrane region" description="Helical" evidence="6">
    <location>
        <begin position="135"/>
        <end position="152"/>
    </location>
</feature>
<protein>
    <submittedName>
        <fullName evidence="7">Acid membrane antigen A</fullName>
    </submittedName>
</protein>
<dbReference type="InterPro" id="IPR002549">
    <property type="entry name" value="AI-2E-like"/>
</dbReference>
<comment type="caution">
    <text evidence="7">The sequence shown here is derived from an EMBL/GenBank/DDBJ whole genome shotgun (WGS) entry which is preliminary data.</text>
</comment>
<keyword evidence="3 6" id="KW-0812">Transmembrane</keyword>
<feature type="transmembrane region" description="Helical" evidence="6">
    <location>
        <begin position="159"/>
        <end position="179"/>
    </location>
</feature>
<dbReference type="PANTHER" id="PTHR21716:SF4">
    <property type="entry name" value="TRANSMEMBRANE PROTEIN 245"/>
    <property type="match status" value="1"/>
</dbReference>
<dbReference type="Proteomes" id="UP000052237">
    <property type="component" value="Unassembled WGS sequence"/>
</dbReference>
<dbReference type="AlphaFoldDB" id="A0A0S4SQZ5"/>
<evidence type="ECO:0000256" key="2">
    <source>
        <dbReference type="ARBA" id="ARBA00009773"/>
    </source>
</evidence>
<feature type="transmembrane region" description="Helical" evidence="6">
    <location>
        <begin position="239"/>
        <end position="261"/>
    </location>
</feature>
<feature type="transmembrane region" description="Helical" evidence="6">
    <location>
        <begin position="74"/>
        <end position="96"/>
    </location>
</feature>
<dbReference type="EMBL" id="FAVB01000005">
    <property type="protein sequence ID" value="CUU87550.1"/>
    <property type="molecule type" value="Genomic_DNA"/>
</dbReference>
<feature type="transmembrane region" description="Helical" evidence="6">
    <location>
        <begin position="211"/>
        <end position="232"/>
    </location>
</feature>
<keyword evidence="5 6" id="KW-0472">Membrane</keyword>
<keyword evidence="4 6" id="KW-1133">Transmembrane helix</keyword>
<sequence>MSNNSLKPVKDDKVQKTNQIFFALFAVFVLGWMIFLFKSYLLTISIGILLAVATANIQNFFLRATKGKRLISTIFTTIFFAAIFIIPFIYAVVAIFQQGTSVDIEYLNSIVTYVKNYDFTLPSKVQFLEPKFKELLLGVDFNSLVTNAFNYIKGSLEKSASFFTDMGLIVLFFFLSHLYGSELASYIKSVIPMAPSELEFIFLEVTNTMSVVFYTTIANAILQGFLFSLIVLFYGQNGLLFGVLFGFASLIPIVGGALVYVPFSIYELSIGDTFGAISIFLYSVIVISTLADNFIKPLIIKFINQKLVKTKAKMNELLLFFAGVAGLSSFGFWGVILGPAIVTLTTATLRLYVLLKERGIM</sequence>
<accession>A0A0S4SQZ5</accession>
<dbReference type="RefSeq" id="WP_059429753.1">
    <property type="nucleotide sequence ID" value="NZ_FAUU01000007.1"/>
</dbReference>
<evidence type="ECO:0000256" key="3">
    <source>
        <dbReference type="ARBA" id="ARBA00022692"/>
    </source>
</evidence>
<reference evidence="7 8" key="1">
    <citation type="submission" date="2015-11" db="EMBL/GenBank/DDBJ databases">
        <authorList>
            <consortium name="Pathogen Informatics"/>
        </authorList>
    </citation>
    <scope>NUCLEOTIDE SEQUENCE [LARGE SCALE GENOMIC DNA]</scope>
    <source>
        <strain evidence="7 8">006A-0059</strain>
    </source>
</reference>
<evidence type="ECO:0000256" key="1">
    <source>
        <dbReference type="ARBA" id="ARBA00004141"/>
    </source>
</evidence>
<feature type="transmembrane region" description="Helical" evidence="6">
    <location>
        <begin position="43"/>
        <end position="62"/>
    </location>
</feature>
<evidence type="ECO:0000313" key="7">
    <source>
        <dbReference type="EMBL" id="CUU87550.1"/>
    </source>
</evidence>